<dbReference type="Proteomes" id="UP000579153">
    <property type="component" value="Unassembled WGS sequence"/>
</dbReference>
<protein>
    <recommendedName>
        <fullName evidence="5">PASTA domain-containing protein</fullName>
    </recommendedName>
</protein>
<evidence type="ECO:0000313" key="4">
    <source>
        <dbReference type="Proteomes" id="UP000579153"/>
    </source>
</evidence>
<evidence type="ECO:0000256" key="1">
    <source>
        <dbReference type="SAM" id="MobiDB-lite"/>
    </source>
</evidence>
<comment type="caution">
    <text evidence="3">The sequence shown here is derived from an EMBL/GenBank/DDBJ whole genome shotgun (WGS) entry which is preliminary data.</text>
</comment>
<feature type="chain" id="PRO_5031385582" description="PASTA domain-containing protein" evidence="2">
    <location>
        <begin position="27"/>
        <end position="147"/>
    </location>
</feature>
<dbReference type="PROSITE" id="PS51257">
    <property type="entry name" value="PROKAR_LIPOPROTEIN"/>
    <property type="match status" value="1"/>
</dbReference>
<feature type="region of interest" description="Disordered" evidence="1">
    <location>
        <begin position="28"/>
        <end position="52"/>
    </location>
</feature>
<evidence type="ECO:0008006" key="5">
    <source>
        <dbReference type="Google" id="ProtNLM"/>
    </source>
</evidence>
<gene>
    <name evidence="3" type="ORF">HD596_002957</name>
</gene>
<feature type="signal peptide" evidence="2">
    <location>
        <begin position="1"/>
        <end position="26"/>
    </location>
</feature>
<keyword evidence="2" id="KW-0732">Signal</keyword>
<reference evidence="3 4" key="1">
    <citation type="submission" date="2020-08" db="EMBL/GenBank/DDBJ databases">
        <title>Sequencing the genomes of 1000 actinobacteria strains.</title>
        <authorList>
            <person name="Klenk H.-P."/>
        </authorList>
    </citation>
    <scope>NUCLEOTIDE SEQUENCE [LARGE SCALE GENOMIC DNA]</scope>
    <source>
        <strain evidence="3 4">DSM 45507</strain>
    </source>
</reference>
<proteinExistence type="predicted"/>
<dbReference type="EMBL" id="JACHMB010000001">
    <property type="protein sequence ID" value="MBB5776201.1"/>
    <property type="molecule type" value="Genomic_DNA"/>
</dbReference>
<evidence type="ECO:0000313" key="3">
    <source>
        <dbReference type="EMBL" id="MBB5776201.1"/>
    </source>
</evidence>
<accession>A0A7W9LA29</accession>
<dbReference type="AlphaFoldDB" id="A0A7W9LA29"/>
<dbReference type="RefSeq" id="WP_185069760.1">
    <property type="nucleotide sequence ID" value="NZ_JACHMB010000001.1"/>
</dbReference>
<name>A0A7W9LA29_9ACTN</name>
<feature type="compositionally biased region" description="Low complexity" evidence="1">
    <location>
        <begin position="28"/>
        <end position="48"/>
    </location>
</feature>
<organism evidence="3 4">
    <name type="scientific">Nonomuraea jabiensis</name>
    <dbReference type="NCBI Taxonomy" id="882448"/>
    <lineage>
        <taxon>Bacteria</taxon>
        <taxon>Bacillati</taxon>
        <taxon>Actinomycetota</taxon>
        <taxon>Actinomycetes</taxon>
        <taxon>Streptosporangiales</taxon>
        <taxon>Streptosporangiaceae</taxon>
        <taxon>Nonomuraea</taxon>
    </lineage>
</organism>
<keyword evidence="4" id="KW-1185">Reference proteome</keyword>
<sequence>MRMLRLTAATLIAAALLATGCGTTTATDTGTSGAAASAASTPPADGGSYTSPRDIVTKLKAAGIACDDYEPIAGATGAKDRGSCQQGDLVVSIYEREGDVQAQVEFEESLGIGVSLLTGRNWTVNHDDRATLDTARSVLGGTLVSKP</sequence>
<evidence type="ECO:0000256" key="2">
    <source>
        <dbReference type="SAM" id="SignalP"/>
    </source>
</evidence>